<name>A0A6C1KIJ1_XANAU</name>
<dbReference type="Proteomes" id="UP000305131">
    <property type="component" value="Unassembled WGS sequence"/>
</dbReference>
<accession>A0A6C1KIJ1</accession>
<gene>
    <name evidence="2" type="ORF">FBQ73_08025</name>
</gene>
<dbReference type="OrthoDB" id="5765492at2"/>
<organism evidence="2 3">
    <name type="scientific">Xanthobacter autotrophicus</name>
    <dbReference type="NCBI Taxonomy" id="280"/>
    <lineage>
        <taxon>Bacteria</taxon>
        <taxon>Pseudomonadati</taxon>
        <taxon>Pseudomonadota</taxon>
        <taxon>Alphaproteobacteria</taxon>
        <taxon>Hyphomicrobiales</taxon>
        <taxon>Xanthobacteraceae</taxon>
        <taxon>Xanthobacter</taxon>
    </lineage>
</organism>
<protein>
    <submittedName>
        <fullName evidence="2">Uncharacterized protein</fullName>
    </submittedName>
</protein>
<comment type="caution">
    <text evidence="2">The sequence shown here is derived from an EMBL/GenBank/DDBJ whole genome shotgun (WGS) entry which is preliminary data.</text>
</comment>
<feature type="region of interest" description="Disordered" evidence="1">
    <location>
        <begin position="126"/>
        <end position="145"/>
    </location>
</feature>
<dbReference type="RefSeq" id="WP_138398927.1">
    <property type="nucleotide sequence ID" value="NZ_JBAFVI010000001.1"/>
</dbReference>
<dbReference type="GeneID" id="95773398"/>
<evidence type="ECO:0000313" key="3">
    <source>
        <dbReference type="Proteomes" id="UP000305131"/>
    </source>
</evidence>
<sequence length="232" mass="24805">MATKATTKPTRSPESRLKERQGLLLLALLARPDGIAAQKDLRPAPEPAVRHPLEREGWIRTAKRGRGNVIEVTDKGWDAGGAALHTLLPEDADGASAVLRAVLERLSAYMAAREVALSDLLGPQRGTPPASVGATIGPEADDPAPSDLPARIRAAYLAVTGGRLNTRALLKSLRPHLPDVAGETLDATLKAMQAEGAARLYRIDDRAEITQADRAAAVEIAGEPRHILWIER</sequence>
<evidence type="ECO:0000313" key="2">
    <source>
        <dbReference type="EMBL" id="TLX44020.1"/>
    </source>
</evidence>
<dbReference type="AlphaFoldDB" id="A0A6C1KIJ1"/>
<reference evidence="2 3" key="1">
    <citation type="submission" date="2019-05" db="EMBL/GenBank/DDBJ databases">
        <authorList>
            <person name="Zhou X."/>
        </authorList>
    </citation>
    <scope>NUCLEOTIDE SEQUENCE [LARGE SCALE GENOMIC DNA]</scope>
    <source>
        <strain evidence="2 3">DSM 432</strain>
    </source>
</reference>
<evidence type="ECO:0000256" key="1">
    <source>
        <dbReference type="SAM" id="MobiDB-lite"/>
    </source>
</evidence>
<dbReference type="EMBL" id="VAUP01000015">
    <property type="protein sequence ID" value="TLX44020.1"/>
    <property type="molecule type" value="Genomic_DNA"/>
</dbReference>
<proteinExistence type="predicted"/>